<name>A0A7W6W9M9_9PROT</name>
<dbReference type="PANTHER" id="PTHR12910">
    <property type="entry name" value="NADH-UBIQUINONE OXIDOREDUCTASE SUBUNIT B17.2"/>
    <property type="match status" value="1"/>
</dbReference>
<feature type="region of interest" description="Disordered" evidence="1">
    <location>
        <begin position="100"/>
        <end position="133"/>
    </location>
</feature>
<dbReference type="Proteomes" id="UP000554286">
    <property type="component" value="Unassembled WGS sequence"/>
</dbReference>
<organism evidence="2 3">
    <name type="scientific">Roseospira visakhapatnamensis</name>
    <dbReference type="NCBI Taxonomy" id="390880"/>
    <lineage>
        <taxon>Bacteria</taxon>
        <taxon>Pseudomonadati</taxon>
        <taxon>Pseudomonadota</taxon>
        <taxon>Alphaproteobacteria</taxon>
        <taxon>Rhodospirillales</taxon>
        <taxon>Rhodospirillaceae</taxon>
        <taxon>Roseospira</taxon>
    </lineage>
</organism>
<dbReference type="RefSeq" id="WP_246422751.1">
    <property type="nucleotide sequence ID" value="NZ_JACIGK010000007.1"/>
</dbReference>
<proteinExistence type="predicted"/>
<reference evidence="2 3" key="1">
    <citation type="submission" date="2020-08" db="EMBL/GenBank/DDBJ databases">
        <title>Genome sequencing of Purple Non-Sulfur Bacteria from various extreme environments.</title>
        <authorList>
            <person name="Mayer M."/>
        </authorList>
    </citation>
    <scope>NUCLEOTIDE SEQUENCE [LARGE SCALE GENOMIC DNA]</scope>
    <source>
        <strain evidence="2 3">JA131</strain>
    </source>
</reference>
<evidence type="ECO:0000313" key="3">
    <source>
        <dbReference type="Proteomes" id="UP000554286"/>
    </source>
</evidence>
<sequence>MAFSLRVQTTSKTANTPMTIGTWLHTLFSGTRVGKDPAGNVYYRERRAPAGRRAKRWVMYKGEAEASAVPPEWHAWLHHTVEDPLPSLDKPWAKPHVPNLSGTADAYVPAGDERRGGARRAASGDYQAWTPGG</sequence>
<dbReference type="AlphaFoldDB" id="A0A7W6W9M9"/>
<evidence type="ECO:0000313" key="2">
    <source>
        <dbReference type="EMBL" id="MBB4265622.1"/>
    </source>
</evidence>
<dbReference type="EMBL" id="JACIGK010000007">
    <property type="protein sequence ID" value="MBB4265622.1"/>
    <property type="molecule type" value="Genomic_DNA"/>
</dbReference>
<dbReference type="InterPro" id="IPR007763">
    <property type="entry name" value="NDUFA12"/>
</dbReference>
<gene>
    <name evidence="2" type="ORF">GGD89_001244</name>
</gene>
<protein>
    <submittedName>
        <fullName evidence="2">NADH:ubiquinone oxidoreductase subunit</fullName>
    </submittedName>
</protein>
<keyword evidence="2" id="KW-0830">Ubiquinone</keyword>
<dbReference type="PANTHER" id="PTHR12910:SF2">
    <property type="entry name" value="NADH DEHYDROGENASE [UBIQUINONE] 1 ALPHA SUBCOMPLEX SUBUNIT 12"/>
    <property type="match status" value="1"/>
</dbReference>
<comment type="caution">
    <text evidence="2">The sequence shown here is derived from an EMBL/GenBank/DDBJ whole genome shotgun (WGS) entry which is preliminary data.</text>
</comment>
<dbReference type="GO" id="GO:0006979">
    <property type="term" value="P:response to oxidative stress"/>
    <property type="evidence" value="ECO:0007669"/>
    <property type="project" value="TreeGrafter"/>
</dbReference>
<accession>A0A7W6W9M9</accession>
<evidence type="ECO:0000256" key="1">
    <source>
        <dbReference type="SAM" id="MobiDB-lite"/>
    </source>
</evidence>
<keyword evidence="3" id="KW-1185">Reference proteome</keyword>
<dbReference type="NCBIfam" id="NF006040">
    <property type="entry name" value="PRK08183.1"/>
    <property type="match status" value="1"/>
</dbReference>
<dbReference type="GO" id="GO:0045271">
    <property type="term" value="C:respiratory chain complex I"/>
    <property type="evidence" value="ECO:0007669"/>
    <property type="project" value="InterPro"/>
</dbReference>
<dbReference type="Pfam" id="PF05071">
    <property type="entry name" value="NDUFA12"/>
    <property type="match status" value="1"/>
</dbReference>